<dbReference type="InterPro" id="IPR018490">
    <property type="entry name" value="cNMP-bd_dom_sf"/>
</dbReference>
<dbReference type="InterPro" id="IPR036388">
    <property type="entry name" value="WH-like_DNA-bd_sf"/>
</dbReference>
<gene>
    <name evidence="6" type="ORF">LIP_0783</name>
</gene>
<evidence type="ECO:0000313" key="7">
    <source>
        <dbReference type="Proteomes" id="UP000065807"/>
    </source>
</evidence>
<dbReference type="STRING" id="1555112.LIP_0783"/>
<evidence type="ECO:0000313" key="6">
    <source>
        <dbReference type="EMBL" id="BAS26640.1"/>
    </source>
</evidence>
<dbReference type="SMART" id="SM00100">
    <property type="entry name" value="cNMP"/>
    <property type="match status" value="1"/>
</dbReference>
<reference evidence="7" key="1">
    <citation type="submission" date="2015-07" db="EMBL/GenBank/DDBJ databases">
        <title>Complete genome sequence and phylogenetic analysis of Limnochorda pilosa.</title>
        <authorList>
            <person name="Watanabe M."/>
            <person name="Kojima H."/>
            <person name="Fukui M."/>
        </authorList>
    </citation>
    <scope>NUCLEOTIDE SEQUENCE [LARGE SCALE GENOMIC DNA]</scope>
    <source>
        <strain evidence="7">HC45</strain>
    </source>
</reference>
<organism evidence="6 7">
    <name type="scientific">Limnochorda pilosa</name>
    <dbReference type="NCBI Taxonomy" id="1555112"/>
    <lineage>
        <taxon>Bacteria</taxon>
        <taxon>Bacillati</taxon>
        <taxon>Bacillota</taxon>
        <taxon>Limnochordia</taxon>
        <taxon>Limnochordales</taxon>
        <taxon>Limnochordaceae</taxon>
        <taxon>Limnochorda</taxon>
    </lineage>
</organism>
<evidence type="ECO:0000256" key="2">
    <source>
        <dbReference type="ARBA" id="ARBA00023125"/>
    </source>
</evidence>
<dbReference type="Proteomes" id="UP000065807">
    <property type="component" value="Chromosome"/>
</dbReference>
<dbReference type="AlphaFoldDB" id="A0A0K2SHR9"/>
<keyword evidence="7" id="KW-1185">Reference proteome</keyword>
<evidence type="ECO:0000259" key="5">
    <source>
        <dbReference type="PROSITE" id="PS51063"/>
    </source>
</evidence>
<evidence type="ECO:0000256" key="3">
    <source>
        <dbReference type="ARBA" id="ARBA00023163"/>
    </source>
</evidence>
<dbReference type="InterPro" id="IPR012318">
    <property type="entry name" value="HTH_CRP"/>
</dbReference>
<dbReference type="KEGG" id="lpil:LIP_0783"/>
<dbReference type="SUPFAM" id="SSF51206">
    <property type="entry name" value="cAMP-binding domain-like"/>
    <property type="match status" value="1"/>
</dbReference>
<dbReference type="SMART" id="SM00419">
    <property type="entry name" value="HTH_CRP"/>
    <property type="match status" value="1"/>
</dbReference>
<dbReference type="Pfam" id="PF00027">
    <property type="entry name" value="cNMP_binding"/>
    <property type="match status" value="1"/>
</dbReference>
<sequence>MPDHRSSRWSEILGRIPALEGLPAEDLAPLARVVEPRRFHTGEVVFREGEPVRAIYLVGRGMVKAATADGEGREQILSVLARGDLFPHVGLLEGGGYPATATCLEESELGEVSRAAFLAVLSRNPDLTVRLLLLFSQRLRLLQDQVRELTLADAATRVARILERLARRAGLPGDDGLRLPPHLNQETLARMAGVTRETTNRVLARFRREGSLRVTAEGLVVLDLEGLAGRSRSPADPRPDQGG</sequence>
<dbReference type="CDD" id="cd00038">
    <property type="entry name" value="CAP_ED"/>
    <property type="match status" value="1"/>
</dbReference>
<dbReference type="EMBL" id="AP014924">
    <property type="protein sequence ID" value="BAS26640.1"/>
    <property type="molecule type" value="Genomic_DNA"/>
</dbReference>
<dbReference type="Pfam" id="PF13545">
    <property type="entry name" value="HTH_Crp_2"/>
    <property type="match status" value="1"/>
</dbReference>
<feature type="domain" description="HTH crp-type" evidence="5">
    <location>
        <begin position="152"/>
        <end position="225"/>
    </location>
</feature>
<dbReference type="GO" id="GO:0003677">
    <property type="term" value="F:DNA binding"/>
    <property type="evidence" value="ECO:0007669"/>
    <property type="project" value="UniProtKB-KW"/>
</dbReference>
<reference evidence="7" key="2">
    <citation type="journal article" date="2016" name="Int. J. Syst. Evol. Microbiol.">
        <title>Complete genome sequence and cell structure of Limnochorda pilosa, a Gram-negative spore-former within the phylum Firmicutes.</title>
        <authorList>
            <person name="Watanabe M."/>
            <person name="Kojima H."/>
            <person name="Fukui M."/>
        </authorList>
    </citation>
    <scope>NUCLEOTIDE SEQUENCE [LARGE SCALE GENOMIC DNA]</scope>
    <source>
        <strain evidence="7">HC45</strain>
    </source>
</reference>
<dbReference type="GO" id="GO:0003700">
    <property type="term" value="F:DNA-binding transcription factor activity"/>
    <property type="evidence" value="ECO:0007669"/>
    <property type="project" value="TreeGrafter"/>
</dbReference>
<dbReference type="Gene3D" id="2.60.120.10">
    <property type="entry name" value="Jelly Rolls"/>
    <property type="match status" value="1"/>
</dbReference>
<dbReference type="InterPro" id="IPR050397">
    <property type="entry name" value="Env_Response_Regulators"/>
</dbReference>
<dbReference type="PANTHER" id="PTHR24567">
    <property type="entry name" value="CRP FAMILY TRANSCRIPTIONAL REGULATORY PROTEIN"/>
    <property type="match status" value="1"/>
</dbReference>
<dbReference type="InterPro" id="IPR014710">
    <property type="entry name" value="RmlC-like_jellyroll"/>
</dbReference>
<keyword evidence="2" id="KW-0238">DNA-binding</keyword>
<dbReference type="Gene3D" id="1.10.10.10">
    <property type="entry name" value="Winged helix-like DNA-binding domain superfamily/Winged helix DNA-binding domain"/>
    <property type="match status" value="1"/>
</dbReference>
<dbReference type="RefSeq" id="WP_082725814.1">
    <property type="nucleotide sequence ID" value="NZ_AP014924.1"/>
</dbReference>
<evidence type="ECO:0000259" key="4">
    <source>
        <dbReference type="PROSITE" id="PS50042"/>
    </source>
</evidence>
<dbReference type="InterPro" id="IPR000595">
    <property type="entry name" value="cNMP-bd_dom"/>
</dbReference>
<feature type="domain" description="Cyclic nucleotide-binding" evidence="4">
    <location>
        <begin position="18"/>
        <end position="138"/>
    </location>
</feature>
<dbReference type="GO" id="GO:0005829">
    <property type="term" value="C:cytosol"/>
    <property type="evidence" value="ECO:0007669"/>
    <property type="project" value="TreeGrafter"/>
</dbReference>
<proteinExistence type="predicted"/>
<name>A0A0K2SHR9_LIMPI</name>
<dbReference type="PANTHER" id="PTHR24567:SF74">
    <property type="entry name" value="HTH-TYPE TRANSCRIPTIONAL REGULATOR ARCR"/>
    <property type="match status" value="1"/>
</dbReference>
<dbReference type="PROSITE" id="PS51063">
    <property type="entry name" value="HTH_CRP_2"/>
    <property type="match status" value="1"/>
</dbReference>
<keyword evidence="1" id="KW-0805">Transcription regulation</keyword>
<protein>
    <submittedName>
        <fullName evidence="6">cAMP-binding protein</fullName>
    </submittedName>
</protein>
<accession>A0A0K2SHR9</accession>
<dbReference type="OrthoDB" id="9798104at2"/>
<evidence type="ECO:0000256" key="1">
    <source>
        <dbReference type="ARBA" id="ARBA00023015"/>
    </source>
</evidence>
<dbReference type="InterPro" id="IPR036390">
    <property type="entry name" value="WH_DNA-bd_sf"/>
</dbReference>
<keyword evidence="3" id="KW-0804">Transcription</keyword>
<dbReference type="SUPFAM" id="SSF46785">
    <property type="entry name" value="Winged helix' DNA-binding domain"/>
    <property type="match status" value="1"/>
</dbReference>
<dbReference type="PROSITE" id="PS50042">
    <property type="entry name" value="CNMP_BINDING_3"/>
    <property type="match status" value="1"/>
</dbReference>